<dbReference type="EC" id="2.3.1.15" evidence="3"/>
<dbReference type="InterPro" id="IPR045520">
    <property type="entry name" value="GPAT/DHAPAT_C"/>
</dbReference>
<dbReference type="KEGG" id="ddz:DSYM_01540"/>
<evidence type="ECO:0000256" key="2">
    <source>
        <dbReference type="ARBA" id="ARBA00004765"/>
    </source>
</evidence>
<dbReference type="Proteomes" id="UP000662914">
    <property type="component" value="Chromosome"/>
</dbReference>
<keyword evidence="8" id="KW-0808">Transferase</keyword>
<evidence type="ECO:0000313" key="9">
    <source>
        <dbReference type="Proteomes" id="UP000662914"/>
    </source>
</evidence>
<name>A0A809R561_9PROT</name>
<accession>A0A809R561</accession>
<reference evidence="8" key="1">
    <citation type="journal article" name="DNA Res.">
        <title>The physiological potential of anammox bacteria as revealed by their core genome structure.</title>
        <authorList>
            <person name="Okubo T."/>
            <person name="Toyoda A."/>
            <person name="Fukuhara K."/>
            <person name="Uchiyama I."/>
            <person name="Harigaya Y."/>
            <person name="Kuroiwa M."/>
            <person name="Suzuki T."/>
            <person name="Murakami Y."/>
            <person name="Suwa Y."/>
            <person name="Takami H."/>
        </authorList>
    </citation>
    <scope>NUCLEOTIDE SEQUENCE</scope>
    <source>
        <strain evidence="8">317325-3</strain>
    </source>
</reference>
<dbReference type="GO" id="GO:0016024">
    <property type="term" value="P:CDP-diacylglycerol biosynthetic process"/>
    <property type="evidence" value="ECO:0007669"/>
    <property type="project" value="UniProtKB-UniPathway"/>
</dbReference>
<keyword evidence="6" id="KW-1133">Transmembrane helix</keyword>
<dbReference type="EMBL" id="AP021857">
    <property type="protein sequence ID" value="BBO19455.1"/>
    <property type="molecule type" value="Genomic_DNA"/>
</dbReference>
<evidence type="ECO:0000256" key="5">
    <source>
        <dbReference type="ARBA" id="ARBA00048427"/>
    </source>
</evidence>
<keyword evidence="6" id="KW-0812">Transmembrane</keyword>
<proteinExistence type="predicted"/>
<organism evidence="8 9">
    <name type="scientific">Candidatus Desulfobacillus denitrificans</name>
    <dbReference type="NCBI Taxonomy" id="2608985"/>
    <lineage>
        <taxon>Bacteria</taxon>
        <taxon>Pseudomonadati</taxon>
        <taxon>Pseudomonadota</taxon>
        <taxon>Betaproteobacteria</taxon>
        <taxon>Candidatus Desulfobacillus</taxon>
    </lineage>
</organism>
<dbReference type="PANTHER" id="PTHR12563:SF17">
    <property type="entry name" value="DIHYDROXYACETONE PHOSPHATE ACYLTRANSFERASE"/>
    <property type="match status" value="1"/>
</dbReference>
<sequence length="487" mass="54637">MDASISVPLWLFVILALLAAWAAGVLLLAPGMRWFFRRRINAVIGELNTRLRIELPSFKLTRREVLVDRLFHDPRIQAAAAAQARESGEPLVDVRRRVDRYAREIVPSFNAYLYFRLGYWLAKTTARLLYRVRLGYADEAGLAAVDPKSTVVFVINHRSNMDYVLVAFLAAEQVALSYAVGEWARVWPLQALIRSMGAFFVRRDSGDPLYRVVLSRYVGMATEAGVPQALFPEGGLTVDGALRQPRFGLLDYMVKSFRPDGERDLVFIPVGLNYDRVLEDRSQLLKLEACRRRRGLPGAVLTTLTFIGRNLWQMLAGNWHRFGYACVNFGSPVSMRRYVAMRGVDFPALDDEARRREVEALGRHLMQAIGGVIPVVPVALVAQVFGRDAARALSELEIKSAACELLRDWEAHGAHIYIPRHDRDYAIGVGLRMLTLRRIVEERDGLFRPVPENLPVLAYYANSVAHFAGEVAHAIPVEQAASAPAVS</sequence>
<feature type="domain" description="Phospholipid/glycerol acyltransferase" evidence="7">
    <location>
        <begin position="151"/>
        <end position="275"/>
    </location>
</feature>
<evidence type="ECO:0000259" key="7">
    <source>
        <dbReference type="SMART" id="SM00563"/>
    </source>
</evidence>
<dbReference type="AlphaFoldDB" id="A0A809R561"/>
<dbReference type="SMART" id="SM00563">
    <property type="entry name" value="PlsC"/>
    <property type="match status" value="1"/>
</dbReference>
<dbReference type="InterPro" id="IPR002123">
    <property type="entry name" value="Plipid/glycerol_acylTrfase"/>
</dbReference>
<dbReference type="Pfam" id="PF01553">
    <property type="entry name" value="Acyltransferase"/>
    <property type="match status" value="1"/>
</dbReference>
<dbReference type="InterPro" id="IPR022284">
    <property type="entry name" value="GPAT/DHAPAT"/>
</dbReference>
<comment type="pathway">
    <text evidence="2">Phospholipid metabolism; CDP-diacylglycerol biosynthesis; CDP-diacylglycerol from sn-glycerol 3-phosphate: step 1/3.</text>
</comment>
<evidence type="ECO:0000313" key="8">
    <source>
        <dbReference type="EMBL" id="BBO19455.1"/>
    </source>
</evidence>
<evidence type="ECO:0000256" key="1">
    <source>
        <dbReference type="ARBA" id="ARBA00004184"/>
    </source>
</evidence>
<keyword evidence="6" id="KW-0472">Membrane</keyword>
<keyword evidence="8" id="KW-0012">Acyltransferase</keyword>
<dbReference type="Pfam" id="PF19277">
    <property type="entry name" value="GPAT_C"/>
    <property type="match status" value="1"/>
</dbReference>
<evidence type="ECO:0000256" key="3">
    <source>
        <dbReference type="ARBA" id="ARBA00013113"/>
    </source>
</evidence>
<comment type="subcellular location">
    <subcellularLocation>
        <location evidence="1">Endomembrane system</location>
        <topology evidence="1">Peripheral membrane protein</topology>
    </subcellularLocation>
</comment>
<protein>
    <recommendedName>
        <fullName evidence="4">Glycerol-3-phosphate acyltransferase</fullName>
        <ecNumber evidence="3">2.3.1.15</ecNumber>
    </recommendedName>
</protein>
<evidence type="ECO:0000256" key="4">
    <source>
        <dbReference type="ARBA" id="ARBA00013432"/>
    </source>
</evidence>
<feature type="transmembrane region" description="Helical" evidence="6">
    <location>
        <begin position="6"/>
        <end position="29"/>
    </location>
</feature>
<dbReference type="SUPFAM" id="SSF69593">
    <property type="entry name" value="Glycerol-3-phosphate (1)-acyltransferase"/>
    <property type="match status" value="1"/>
</dbReference>
<dbReference type="GO" id="GO:0012505">
    <property type="term" value="C:endomembrane system"/>
    <property type="evidence" value="ECO:0007669"/>
    <property type="project" value="UniProtKB-SubCell"/>
</dbReference>
<dbReference type="UniPathway" id="UPA00557">
    <property type="reaction ID" value="UER00612"/>
</dbReference>
<evidence type="ECO:0000256" key="6">
    <source>
        <dbReference type="SAM" id="Phobius"/>
    </source>
</evidence>
<comment type="catalytic activity">
    <reaction evidence="5">
        <text>sn-glycerol 3-phosphate + an acyl-CoA = a 1-acyl-sn-glycero-3-phosphate + CoA</text>
        <dbReference type="Rhea" id="RHEA:15325"/>
        <dbReference type="ChEBI" id="CHEBI:57287"/>
        <dbReference type="ChEBI" id="CHEBI:57597"/>
        <dbReference type="ChEBI" id="CHEBI:57970"/>
        <dbReference type="ChEBI" id="CHEBI:58342"/>
        <dbReference type="EC" id="2.3.1.15"/>
    </reaction>
</comment>
<dbReference type="GO" id="GO:0004366">
    <property type="term" value="F:glycerol-3-phosphate O-acyltransferase activity"/>
    <property type="evidence" value="ECO:0007669"/>
    <property type="project" value="UniProtKB-EC"/>
</dbReference>
<dbReference type="PANTHER" id="PTHR12563">
    <property type="entry name" value="GLYCEROL-3-PHOSPHATE ACYLTRANSFERASE"/>
    <property type="match status" value="1"/>
</dbReference>
<gene>
    <name evidence="8" type="ORF">DSYM_01540</name>
</gene>